<dbReference type="Gene3D" id="1.25.40.10">
    <property type="entry name" value="Tetratricopeptide repeat domain"/>
    <property type="match status" value="1"/>
</dbReference>
<evidence type="ECO:0000313" key="4">
    <source>
        <dbReference type="EMBL" id="SCZ24693.1"/>
    </source>
</evidence>
<evidence type="ECO:0000256" key="2">
    <source>
        <dbReference type="PROSITE-ProRule" id="PRU00339"/>
    </source>
</evidence>
<dbReference type="SUPFAM" id="SSF52540">
    <property type="entry name" value="P-loop containing nucleoside triphosphate hydrolases"/>
    <property type="match status" value="1"/>
</dbReference>
<protein>
    <submittedName>
        <fullName evidence="4">Flp pilus assembly protein TadD, contains TPR repeats</fullName>
    </submittedName>
</protein>
<name>A0A1G5MHT5_AFIMA</name>
<dbReference type="GO" id="GO:0008476">
    <property type="term" value="F:protein-tyrosine sulfotransferase activity"/>
    <property type="evidence" value="ECO:0007669"/>
    <property type="project" value="InterPro"/>
</dbReference>
<keyword evidence="1" id="KW-0808">Transferase</keyword>
<dbReference type="PROSITE" id="PS50005">
    <property type="entry name" value="TPR"/>
    <property type="match status" value="2"/>
</dbReference>
<reference evidence="4 5" key="1">
    <citation type="submission" date="2016-10" db="EMBL/GenBank/DDBJ databases">
        <authorList>
            <person name="de Groot N.N."/>
        </authorList>
    </citation>
    <scope>NUCLEOTIDE SEQUENCE [LARGE SCALE GENOMIC DNA]</scope>
    <source>
        <strain evidence="4 5">DSM 2698</strain>
    </source>
</reference>
<sequence>MTHDNSHSTDGKRRRSPEEKRAMATSIVAKAAGFERAGRLDAALAHYRQAQTLLPRDAQINFAIGRIFVSAGRPADAIEPLKTAVAAKRKEPEPRHLLGLAYLESGDIDAALRQLKEAVSLAPKAPALLSALGSAYLRAGDADKAEEMLRRAAELNPRDPTAKLRLAGLVLYRGRNADAEKLYREMLASGDKRPVVYAGLLEAARFEKEPPEYADIEAMAKDAKHPRVERRMLHFGLSGLDRRLKREEKSFAHATAGNALLPEFDLGYFAEMVAAFKEAVTPDFFSERSSIGHDSEVPVLIFGMPRSGTSLMEQIVTAHPQAAAAGELPFFQRAVSELGIRFTRERNAVPPEKLATHLQSLDGAHLSRIAPVYLERLKQIAGPAARITDKTPHNFLHLWLIALLFPKARFIHARRDPMATCFSCFTTDLGDWHAYRRDLTTLGRYYGLYEELTAHLTAALPQTVFECRYEELVGDPENAAPKLVDAAGLSWDPRCLAFHESKRLTQTASHAQVREPVHTRRVEAWRAYEAYLKPLEAALSDTKAGSRAA</sequence>
<dbReference type="SMART" id="SM00028">
    <property type="entry name" value="TPR"/>
    <property type="match status" value="4"/>
</dbReference>
<organism evidence="4 5">
    <name type="scientific">Afifella marina DSM 2698</name>
    <dbReference type="NCBI Taxonomy" id="1120955"/>
    <lineage>
        <taxon>Bacteria</taxon>
        <taxon>Pseudomonadati</taxon>
        <taxon>Pseudomonadota</taxon>
        <taxon>Alphaproteobacteria</taxon>
        <taxon>Hyphomicrobiales</taxon>
        <taxon>Afifellaceae</taxon>
        <taxon>Afifella</taxon>
    </lineage>
</organism>
<dbReference type="InterPro" id="IPR027417">
    <property type="entry name" value="P-loop_NTPase"/>
</dbReference>
<dbReference type="RefSeq" id="WP_092809542.1">
    <property type="nucleotide sequence ID" value="NZ_FMVW01000001.1"/>
</dbReference>
<feature type="repeat" description="TPR" evidence="2">
    <location>
        <begin position="92"/>
        <end position="125"/>
    </location>
</feature>
<dbReference type="Pfam" id="PF13469">
    <property type="entry name" value="Sulfotransfer_3"/>
    <property type="match status" value="1"/>
</dbReference>
<proteinExistence type="predicted"/>
<keyword evidence="5" id="KW-1185">Reference proteome</keyword>
<dbReference type="Proteomes" id="UP000199347">
    <property type="component" value="Unassembled WGS sequence"/>
</dbReference>
<dbReference type="SUPFAM" id="SSF48452">
    <property type="entry name" value="TPR-like"/>
    <property type="match status" value="1"/>
</dbReference>
<evidence type="ECO:0000256" key="1">
    <source>
        <dbReference type="ARBA" id="ARBA00022679"/>
    </source>
</evidence>
<feature type="region of interest" description="Disordered" evidence="3">
    <location>
        <begin position="1"/>
        <end position="22"/>
    </location>
</feature>
<dbReference type="Pfam" id="PF13432">
    <property type="entry name" value="TPR_16"/>
    <property type="match status" value="1"/>
</dbReference>
<dbReference type="AlphaFoldDB" id="A0A1G5MHT5"/>
<dbReference type="PANTHER" id="PTHR12788:SF10">
    <property type="entry name" value="PROTEIN-TYROSINE SULFOTRANSFERASE"/>
    <property type="match status" value="1"/>
</dbReference>
<dbReference type="STRING" id="1120955.SAMN03080610_00707"/>
<keyword evidence="2" id="KW-0802">TPR repeat</keyword>
<dbReference type="InterPro" id="IPR026634">
    <property type="entry name" value="TPST-like"/>
</dbReference>
<gene>
    <name evidence="4" type="ORF">SAMN03080610_00707</name>
</gene>
<dbReference type="Gene3D" id="3.40.50.300">
    <property type="entry name" value="P-loop containing nucleotide triphosphate hydrolases"/>
    <property type="match status" value="1"/>
</dbReference>
<dbReference type="EMBL" id="FMVW01000001">
    <property type="protein sequence ID" value="SCZ24693.1"/>
    <property type="molecule type" value="Genomic_DNA"/>
</dbReference>
<evidence type="ECO:0000256" key="3">
    <source>
        <dbReference type="SAM" id="MobiDB-lite"/>
    </source>
</evidence>
<dbReference type="InterPro" id="IPR019734">
    <property type="entry name" value="TPR_rpt"/>
</dbReference>
<dbReference type="InterPro" id="IPR011990">
    <property type="entry name" value="TPR-like_helical_dom_sf"/>
</dbReference>
<dbReference type="PROSITE" id="PS50293">
    <property type="entry name" value="TPR_REGION"/>
    <property type="match status" value="1"/>
</dbReference>
<evidence type="ECO:0000313" key="5">
    <source>
        <dbReference type="Proteomes" id="UP000199347"/>
    </source>
</evidence>
<dbReference type="PANTHER" id="PTHR12788">
    <property type="entry name" value="PROTEIN-TYROSINE SULFOTRANSFERASE 2"/>
    <property type="match status" value="1"/>
</dbReference>
<dbReference type="OrthoDB" id="9800698at2"/>
<feature type="repeat" description="TPR" evidence="2">
    <location>
        <begin position="126"/>
        <end position="159"/>
    </location>
</feature>
<accession>A0A1G5MHT5</accession>
<dbReference type="Pfam" id="PF14559">
    <property type="entry name" value="TPR_19"/>
    <property type="match status" value="1"/>
</dbReference>